<name>A0A0F9IL30_9ZZZZ</name>
<gene>
    <name evidence="1" type="ORF">LCGC14_1864280</name>
</gene>
<reference evidence="1" key="1">
    <citation type="journal article" date="2015" name="Nature">
        <title>Complex archaea that bridge the gap between prokaryotes and eukaryotes.</title>
        <authorList>
            <person name="Spang A."/>
            <person name="Saw J.H."/>
            <person name="Jorgensen S.L."/>
            <person name="Zaremba-Niedzwiedzka K."/>
            <person name="Martijn J."/>
            <person name="Lind A.E."/>
            <person name="van Eijk R."/>
            <person name="Schleper C."/>
            <person name="Guy L."/>
            <person name="Ettema T.J."/>
        </authorList>
    </citation>
    <scope>NUCLEOTIDE SEQUENCE</scope>
</reference>
<comment type="caution">
    <text evidence="1">The sequence shown here is derived from an EMBL/GenBank/DDBJ whole genome shotgun (WGS) entry which is preliminary data.</text>
</comment>
<protein>
    <submittedName>
        <fullName evidence="1">Uncharacterized protein</fullName>
    </submittedName>
</protein>
<dbReference type="AlphaFoldDB" id="A0A0F9IL30"/>
<dbReference type="EMBL" id="LAZR01018913">
    <property type="protein sequence ID" value="KKL94480.1"/>
    <property type="molecule type" value="Genomic_DNA"/>
</dbReference>
<evidence type="ECO:0000313" key="1">
    <source>
        <dbReference type="EMBL" id="KKL94480.1"/>
    </source>
</evidence>
<sequence length="64" mass="7355">MSEKEQVMQAMRNLATALDRVEGNVQQHQMWQASYQVIKAFVEEALRPKGLLKPKEKKDGKPKS</sequence>
<organism evidence="1">
    <name type="scientific">marine sediment metagenome</name>
    <dbReference type="NCBI Taxonomy" id="412755"/>
    <lineage>
        <taxon>unclassified sequences</taxon>
        <taxon>metagenomes</taxon>
        <taxon>ecological metagenomes</taxon>
    </lineage>
</organism>
<proteinExistence type="predicted"/>
<accession>A0A0F9IL30</accession>